<dbReference type="OrthoDB" id="9799384at2"/>
<protein>
    <submittedName>
        <fullName evidence="1">Uncharacterized protein</fullName>
    </submittedName>
</protein>
<accession>A0A2S7XR71</accession>
<keyword evidence="2" id="KW-1185">Reference proteome</keyword>
<gene>
    <name evidence="1" type="ORF">CXB77_10080</name>
</gene>
<dbReference type="EMBL" id="PPGH01000035">
    <property type="protein sequence ID" value="PQJ96146.1"/>
    <property type="molecule type" value="Genomic_DNA"/>
</dbReference>
<dbReference type="Proteomes" id="UP000239936">
    <property type="component" value="Unassembled WGS sequence"/>
</dbReference>
<dbReference type="RefSeq" id="WP_105073777.1">
    <property type="nucleotide sequence ID" value="NZ_PPGH01000035.1"/>
</dbReference>
<sequence>MNKRNLFTEIVEGFEALVNMRNGQQTLRTHEMEITLSDMTANEPCQADCNRLSTQQPAHPTVR</sequence>
<proteinExistence type="predicted"/>
<dbReference type="AlphaFoldDB" id="A0A2S7XR71"/>
<name>A0A2S7XR71_9GAMM</name>
<evidence type="ECO:0000313" key="2">
    <source>
        <dbReference type="Proteomes" id="UP000239936"/>
    </source>
</evidence>
<comment type="caution">
    <text evidence="1">The sequence shown here is derived from an EMBL/GenBank/DDBJ whole genome shotgun (WGS) entry which is preliminary data.</text>
</comment>
<reference evidence="1 2" key="1">
    <citation type="submission" date="2018-01" db="EMBL/GenBank/DDBJ databases">
        <title>The complete genome sequence of Chromatium okenii LaCa, a purple sulfur bacterium with a turbulent life.</title>
        <authorList>
            <person name="Luedin S.M."/>
            <person name="Liechti N."/>
            <person name="Storelli N."/>
            <person name="Danza F."/>
            <person name="Wittwer M."/>
            <person name="Pothier J.F."/>
            <person name="Tonolla M.A."/>
        </authorList>
    </citation>
    <scope>NUCLEOTIDE SEQUENCE [LARGE SCALE GENOMIC DNA]</scope>
    <source>
        <strain evidence="1 2">LaCa</strain>
    </source>
</reference>
<organism evidence="1 2">
    <name type="scientific">Chromatium okenii</name>
    <dbReference type="NCBI Taxonomy" id="61644"/>
    <lineage>
        <taxon>Bacteria</taxon>
        <taxon>Pseudomonadati</taxon>
        <taxon>Pseudomonadota</taxon>
        <taxon>Gammaproteobacteria</taxon>
        <taxon>Chromatiales</taxon>
        <taxon>Chromatiaceae</taxon>
        <taxon>Chromatium</taxon>
    </lineage>
</organism>
<evidence type="ECO:0000313" key="1">
    <source>
        <dbReference type="EMBL" id="PQJ96146.1"/>
    </source>
</evidence>